<reference evidence="1" key="1">
    <citation type="journal article" date="2015" name="Nature">
        <title>Complex archaea that bridge the gap between prokaryotes and eukaryotes.</title>
        <authorList>
            <person name="Spang A."/>
            <person name="Saw J.H."/>
            <person name="Jorgensen S.L."/>
            <person name="Zaremba-Niedzwiedzka K."/>
            <person name="Martijn J."/>
            <person name="Lind A.E."/>
            <person name="van Eijk R."/>
            <person name="Schleper C."/>
            <person name="Guy L."/>
            <person name="Ettema T.J."/>
        </authorList>
    </citation>
    <scope>NUCLEOTIDE SEQUENCE</scope>
</reference>
<evidence type="ECO:0008006" key="2">
    <source>
        <dbReference type="Google" id="ProtNLM"/>
    </source>
</evidence>
<dbReference type="EMBL" id="LAZR01039603">
    <property type="protein sequence ID" value="KKL16585.1"/>
    <property type="molecule type" value="Genomic_DNA"/>
</dbReference>
<organism evidence="1">
    <name type="scientific">marine sediment metagenome</name>
    <dbReference type="NCBI Taxonomy" id="412755"/>
    <lineage>
        <taxon>unclassified sequences</taxon>
        <taxon>metagenomes</taxon>
        <taxon>ecological metagenomes</taxon>
    </lineage>
</organism>
<dbReference type="AlphaFoldDB" id="A0A0F9B4J7"/>
<name>A0A0F9B4J7_9ZZZZ</name>
<feature type="non-terminal residue" evidence="1">
    <location>
        <position position="1"/>
    </location>
</feature>
<dbReference type="Gene3D" id="3.30.420.280">
    <property type="match status" value="1"/>
</dbReference>
<comment type="caution">
    <text evidence="1">The sequence shown here is derived from an EMBL/GenBank/DDBJ whole genome shotgun (WGS) entry which is preliminary data.</text>
</comment>
<accession>A0A0F9B4J7</accession>
<gene>
    <name evidence="1" type="ORF">LCGC14_2494070</name>
</gene>
<evidence type="ECO:0000313" key="1">
    <source>
        <dbReference type="EMBL" id="KKL16585.1"/>
    </source>
</evidence>
<sequence length="202" mass="23420">DANRGNCGSRSLEQAGSCPIARSWDLGFDCTSIWFFQLVGREIHCVDYYDNTGKPIDFYVDILNQRKADYDYKYGTFYMPHDANKREMVSGTTLSASIAKMGYDVETMECEMNVDFGINRVMQTLPRCWFDAEKCADGIVALTNYRRRYDEKLRDYVEHPIHDWASHPADSFRYLTKALESVHRATGTGDRLAWQELKRKYA</sequence>
<proteinExistence type="predicted"/>
<protein>
    <recommendedName>
        <fullName evidence="2">Terminase large subunit gp17-like C-terminal domain-containing protein</fullName>
    </recommendedName>
</protein>